<dbReference type="Proteomes" id="UP000481109">
    <property type="component" value="Unassembled WGS sequence"/>
</dbReference>
<evidence type="ECO:0000259" key="1">
    <source>
        <dbReference type="Pfam" id="PF13452"/>
    </source>
</evidence>
<evidence type="ECO:0000313" key="2">
    <source>
        <dbReference type="EMBL" id="NGO74141.1"/>
    </source>
</evidence>
<gene>
    <name evidence="2" type="ORF">G6045_00330</name>
</gene>
<comment type="caution">
    <text evidence="2">The sequence shown here is derived from an EMBL/GenBank/DDBJ whole genome shotgun (WGS) entry which is preliminary data.</text>
</comment>
<protein>
    <submittedName>
        <fullName evidence="2">MaoC family dehydratase</fullName>
    </submittedName>
</protein>
<dbReference type="Pfam" id="PF13452">
    <property type="entry name" value="FAS1_DH_region"/>
    <property type="match status" value="1"/>
</dbReference>
<dbReference type="CDD" id="cd03441">
    <property type="entry name" value="R_hydratase_like"/>
    <property type="match status" value="1"/>
</dbReference>
<accession>A0A6G4XBX1</accession>
<dbReference type="AlphaFoldDB" id="A0A6G4XBX1"/>
<organism evidence="2 3">
    <name type="scientific">Streptomyces mesophilus</name>
    <dbReference type="NCBI Taxonomy" id="1775132"/>
    <lineage>
        <taxon>Bacteria</taxon>
        <taxon>Bacillati</taxon>
        <taxon>Actinomycetota</taxon>
        <taxon>Actinomycetes</taxon>
        <taxon>Kitasatosporales</taxon>
        <taxon>Streptomycetaceae</taxon>
        <taxon>Streptomyces</taxon>
    </lineage>
</organism>
<evidence type="ECO:0000313" key="3">
    <source>
        <dbReference type="Proteomes" id="UP000481109"/>
    </source>
</evidence>
<dbReference type="InterPro" id="IPR029069">
    <property type="entry name" value="HotDog_dom_sf"/>
</dbReference>
<dbReference type="EMBL" id="JAAKZW010000001">
    <property type="protein sequence ID" value="NGO74141.1"/>
    <property type="molecule type" value="Genomic_DNA"/>
</dbReference>
<reference evidence="2 3" key="1">
    <citation type="submission" date="2020-02" db="EMBL/GenBank/DDBJ databases">
        <title>Whole-genome analyses of novel actinobacteria.</title>
        <authorList>
            <person name="Sahin N."/>
            <person name="Tokatli A."/>
        </authorList>
    </citation>
    <scope>NUCLEOTIDE SEQUENCE [LARGE SCALE GENOMIC DNA]</scope>
    <source>
        <strain evidence="2 3">YC504</strain>
    </source>
</reference>
<proteinExistence type="predicted"/>
<dbReference type="RefSeq" id="WP_165329663.1">
    <property type="nucleotide sequence ID" value="NZ_JAAKZW010000001.1"/>
</dbReference>
<feature type="domain" description="FAS1-like dehydratase" evidence="1">
    <location>
        <begin position="7"/>
        <end position="138"/>
    </location>
</feature>
<dbReference type="PIRSF" id="PIRSF018072">
    <property type="entry name" value="UCP018072"/>
    <property type="match status" value="1"/>
</dbReference>
<sequence length="152" mass="16769">MPIDPQVIGTELPEFTVDVERGRLRFFAKAIGESNPVCADVDAAKAAGHRDLPVPPTFFFCLEMERPADHPSLVELLSIDIRHVLHGEQGFTYHAPVHAGDRLTFRTKITDVYSKKGGALEFVVRSTEVIRGGELVAELHNSLVVRNPEAAK</sequence>
<dbReference type="InterPro" id="IPR039569">
    <property type="entry name" value="FAS1-like_DH_region"/>
</dbReference>
<dbReference type="InterPro" id="IPR016709">
    <property type="entry name" value="HadA-like"/>
</dbReference>
<dbReference type="Gene3D" id="3.10.129.10">
    <property type="entry name" value="Hotdog Thioesterase"/>
    <property type="match status" value="1"/>
</dbReference>
<keyword evidence="3" id="KW-1185">Reference proteome</keyword>
<name>A0A6G4XBX1_9ACTN</name>
<dbReference type="SUPFAM" id="SSF54637">
    <property type="entry name" value="Thioesterase/thiol ester dehydrase-isomerase"/>
    <property type="match status" value="1"/>
</dbReference>